<dbReference type="InterPro" id="IPR010982">
    <property type="entry name" value="Lambda_DNA-bd_dom_sf"/>
</dbReference>
<gene>
    <name evidence="5" type="ORF">O6C86_05515</name>
</gene>
<keyword evidence="2" id="KW-0238">DNA-binding</keyword>
<evidence type="ECO:0000313" key="5">
    <source>
        <dbReference type="EMBL" id="MCZ4718675.1"/>
    </source>
</evidence>
<comment type="caution">
    <text evidence="5">The sequence shown here is derived from an EMBL/GenBank/DDBJ whole genome shotgun (WGS) entry which is preliminary data.</text>
</comment>
<evidence type="ECO:0000256" key="3">
    <source>
        <dbReference type="ARBA" id="ARBA00023163"/>
    </source>
</evidence>
<dbReference type="Gene3D" id="2.10.109.10">
    <property type="entry name" value="Umud Fragment, subunit A"/>
    <property type="match status" value="1"/>
</dbReference>
<keyword evidence="1" id="KW-0805">Transcription regulation</keyword>
<dbReference type="PANTHER" id="PTHR40661">
    <property type="match status" value="1"/>
</dbReference>
<dbReference type="AlphaFoldDB" id="A0AAP3HD77"/>
<protein>
    <submittedName>
        <fullName evidence="5">Helix-turn-helix domain-containing protein</fullName>
    </submittedName>
</protein>
<dbReference type="SMART" id="SM00530">
    <property type="entry name" value="HTH_XRE"/>
    <property type="match status" value="1"/>
</dbReference>
<proteinExistence type="predicted"/>
<evidence type="ECO:0000256" key="1">
    <source>
        <dbReference type="ARBA" id="ARBA00023015"/>
    </source>
</evidence>
<dbReference type="InterPro" id="IPR001387">
    <property type="entry name" value="Cro/C1-type_HTH"/>
</dbReference>
<organism evidence="5 6">
    <name type="scientific">Legionella pneumophila</name>
    <dbReference type="NCBI Taxonomy" id="446"/>
    <lineage>
        <taxon>Bacteria</taxon>
        <taxon>Pseudomonadati</taxon>
        <taxon>Pseudomonadota</taxon>
        <taxon>Gammaproteobacteria</taxon>
        <taxon>Legionellales</taxon>
        <taxon>Legionellaceae</taxon>
        <taxon>Legionella</taxon>
    </lineage>
</organism>
<dbReference type="Proteomes" id="UP001071279">
    <property type="component" value="Unassembled WGS sequence"/>
</dbReference>
<dbReference type="PROSITE" id="PS50943">
    <property type="entry name" value="HTH_CROC1"/>
    <property type="match status" value="1"/>
</dbReference>
<keyword evidence="3" id="KW-0804">Transcription</keyword>
<dbReference type="InterPro" id="IPR036286">
    <property type="entry name" value="LexA/Signal_pep-like_sf"/>
</dbReference>
<evidence type="ECO:0000313" key="6">
    <source>
        <dbReference type="Proteomes" id="UP001071279"/>
    </source>
</evidence>
<sequence length="227" mass="25499">MVEQLLNNHSLGRFNENLSNNLSLLMKENNVSESDLARALGLPYNTIHRLASGHTTDPRISTLKSIAAYFNVSLDTLLNPIESVTNPLKTNSNPKAVPIISWEQISNNEFLSSIDHQNWVNWLPIPLVSIDNLSLNAYALESRPSMYPRFPTGTFFVIDPECKPIDGDLILIKIKKDGAVSLRELMIDPPIMKLLPIIQNSDSLNFVESEHEIIGVVILSMHYLRRG</sequence>
<dbReference type="RefSeq" id="WP_236609659.1">
    <property type="nucleotide sequence ID" value="NZ_CP114576.1"/>
</dbReference>
<dbReference type="Gene3D" id="1.10.260.40">
    <property type="entry name" value="lambda repressor-like DNA-binding domains"/>
    <property type="match status" value="1"/>
</dbReference>
<evidence type="ECO:0000259" key="4">
    <source>
        <dbReference type="PROSITE" id="PS50943"/>
    </source>
</evidence>
<accession>A0AAP3HD77</accession>
<reference evidence="5" key="1">
    <citation type="submission" date="2022-12" db="EMBL/GenBank/DDBJ databases">
        <title>Comparative genomics of Legionella pneumophila isolates from the West Bank and Germany support molecular epidemiology of Legionnaires disease.</title>
        <authorList>
            <person name="Zayed A.R."/>
            <person name="Bitar D.M."/>
            <person name="Steinert M."/>
            <person name="Lueck C."/>
            <person name="Brettar I."/>
            <person name="Hoefle M.G."/>
            <person name="Bunk B."/>
        </authorList>
    </citation>
    <scope>NUCLEOTIDE SEQUENCE</scope>
    <source>
        <strain evidence="5">H23</strain>
    </source>
</reference>
<dbReference type="SUPFAM" id="SSF47413">
    <property type="entry name" value="lambda repressor-like DNA-binding domains"/>
    <property type="match status" value="1"/>
</dbReference>
<name>A0AAP3HD77_LEGPN</name>
<dbReference type="Pfam" id="PF13443">
    <property type="entry name" value="HTH_26"/>
    <property type="match status" value="1"/>
</dbReference>
<evidence type="ECO:0000256" key="2">
    <source>
        <dbReference type="ARBA" id="ARBA00023125"/>
    </source>
</evidence>
<feature type="domain" description="HTH cro/C1-type" evidence="4">
    <location>
        <begin position="22"/>
        <end position="77"/>
    </location>
</feature>
<dbReference type="EMBL" id="JAPXIC010000032">
    <property type="protein sequence ID" value="MCZ4718675.1"/>
    <property type="molecule type" value="Genomic_DNA"/>
</dbReference>
<dbReference type="PANTHER" id="PTHR40661:SF3">
    <property type="entry name" value="FELS-1 PROPHAGE TRANSCRIPTIONAL REGULATOR"/>
    <property type="match status" value="1"/>
</dbReference>
<dbReference type="GO" id="GO:0003677">
    <property type="term" value="F:DNA binding"/>
    <property type="evidence" value="ECO:0007669"/>
    <property type="project" value="UniProtKB-KW"/>
</dbReference>
<dbReference type="SUPFAM" id="SSF51306">
    <property type="entry name" value="LexA/Signal peptidase"/>
    <property type="match status" value="1"/>
</dbReference>